<dbReference type="Pfam" id="PF03717">
    <property type="entry name" value="PBP_dimer"/>
    <property type="match status" value="1"/>
</dbReference>
<evidence type="ECO:0000313" key="7">
    <source>
        <dbReference type="EMBL" id="OGF19060.1"/>
    </source>
</evidence>
<dbReference type="InterPro" id="IPR012338">
    <property type="entry name" value="Beta-lactam/transpept-like"/>
</dbReference>
<dbReference type="GO" id="GO:0005886">
    <property type="term" value="C:plasma membrane"/>
    <property type="evidence" value="ECO:0007669"/>
    <property type="project" value="TreeGrafter"/>
</dbReference>
<feature type="domain" description="Penicillin-binding protein dimerisation" evidence="6">
    <location>
        <begin position="81"/>
        <end position="288"/>
    </location>
</feature>
<dbReference type="Pfam" id="PF00905">
    <property type="entry name" value="Transpeptidase"/>
    <property type="match status" value="1"/>
</dbReference>
<name>A0A1F5RXB0_9BACT</name>
<dbReference type="InterPro" id="IPR005311">
    <property type="entry name" value="PBP_dimer"/>
</dbReference>
<evidence type="ECO:0000256" key="2">
    <source>
        <dbReference type="ARBA" id="ARBA00023136"/>
    </source>
</evidence>
<dbReference type="Gene3D" id="3.30.450.330">
    <property type="match status" value="1"/>
</dbReference>
<feature type="domain" description="Penicillin-binding protein transpeptidase" evidence="5">
    <location>
        <begin position="332"/>
        <end position="641"/>
    </location>
</feature>
<evidence type="ECO:0000259" key="5">
    <source>
        <dbReference type="Pfam" id="PF00905"/>
    </source>
</evidence>
<organism evidence="7 8">
    <name type="scientific">Candidatus Falkowbacteria bacterium RIFCSPHIGHO2_02_FULL_45_15</name>
    <dbReference type="NCBI Taxonomy" id="1797987"/>
    <lineage>
        <taxon>Bacteria</taxon>
        <taxon>Candidatus Falkowiibacteriota</taxon>
    </lineage>
</organism>
<dbReference type="GO" id="GO:0071555">
    <property type="term" value="P:cell wall organization"/>
    <property type="evidence" value="ECO:0007669"/>
    <property type="project" value="TreeGrafter"/>
</dbReference>
<dbReference type="SUPFAM" id="SSF56519">
    <property type="entry name" value="Penicillin binding protein dimerisation domain"/>
    <property type="match status" value="1"/>
</dbReference>
<dbReference type="Proteomes" id="UP000177691">
    <property type="component" value="Unassembled WGS sequence"/>
</dbReference>
<evidence type="ECO:0000256" key="4">
    <source>
        <dbReference type="SAM" id="Phobius"/>
    </source>
</evidence>
<evidence type="ECO:0008006" key="9">
    <source>
        <dbReference type="Google" id="ProtNLM"/>
    </source>
</evidence>
<evidence type="ECO:0000256" key="1">
    <source>
        <dbReference type="ARBA" id="ARBA00004370"/>
    </source>
</evidence>
<comment type="caution">
    <text evidence="7">The sequence shown here is derived from an EMBL/GenBank/DDBJ whole genome shotgun (WGS) entry which is preliminary data.</text>
</comment>
<dbReference type="PANTHER" id="PTHR30627">
    <property type="entry name" value="PEPTIDOGLYCAN D,D-TRANSPEPTIDASE"/>
    <property type="match status" value="1"/>
</dbReference>
<dbReference type="InterPro" id="IPR001460">
    <property type="entry name" value="PCN-bd_Tpept"/>
</dbReference>
<dbReference type="Gene3D" id="3.40.710.10">
    <property type="entry name" value="DD-peptidase/beta-lactamase superfamily"/>
    <property type="match status" value="1"/>
</dbReference>
<comment type="subcellular location">
    <subcellularLocation>
        <location evidence="1">Membrane</location>
    </subcellularLocation>
</comment>
<dbReference type="InterPro" id="IPR036138">
    <property type="entry name" value="PBP_dimer_sf"/>
</dbReference>
<keyword evidence="3" id="KW-0175">Coiled coil</keyword>
<dbReference type="EMBL" id="MFFU01000029">
    <property type="protein sequence ID" value="OGF19060.1"/>
    <property type="molecule type" value="Genomic_DNA"/>
</dbReference>
<evidence type="ECO:0000259" key="6">
    <source>
        <dbReference type="Pfam" id="PF03717"/>
    </source>
</evidence>
<gene>
    <name evidence="7" type="ORF">A3D54_02885</name>
</gene>
<keyword evidence="4" id="KW-0812">Transmembrane</keyword>
<sequence length="655" mass="71953">MIGSNRFKRNPTSGDNRLTILGAIIFLFAAGIVLRLFNVQILNYDLYSARAMRQHGVAKEILPLRGRIFVRASEEKSELYPLAANKEFALVYAVPEDIVNPKEAMEKLTPILFPLFYEEPDKDVLAANIEKNLRQQMAADIINRNPPAPGEEIIIDEEQLKIALAKERLILEENLTKAKEEATKAYQEELLDKLSKPNDPYEPLAKKVDKDKLAEILSLNIGGVDYWLSDWRYYPEKNIASHILGYVIDNNENAVTQGFYGLEGFFNRELAGTVGKVVAERDAAGQIIIAADRQVSPAVNGADLILTIDKTVQNVACRKLNEAALRHGADSGALIIMNPKTGAIIAICAWPDFDPNEYGKTKDINYFNNVGIWQAYEPGSVFKPLTMSMGVDLELVEPDSKFTDTGSVTIATETIKNAEDKVYGEATMTQVLANSINTGAIYVARKVGINNFLKYVEDYGLGKKTGITLMTESAGNISSLRDKMHGDNLNLAVSSFGQSITVTPLQLAAAFSVIANGGILMQPYIIAEIIKADGEHLKTPVREIRRVISPRSAILVAGMMVNVVEQGHAKRAGVPGYYVAAKTGTAQIASRTGRGYSGRTNHTLVGFAPADDPLFVMVTYLEDPKDAKYAESTATPLFGEVASFVLNYYQVAKER</sequence>
<dbReference type="Gene3D" id="3.90.1310.10">
    <property type="entry name" value="Penicillin-binding protein 2a (Domain 2)"/>
    <property type="match status" value="1"/>
</dbReference>
<protein>
    <recommendedName>
        <fullName evidence="9">Penicillin-binding protein transpeptidase domain-containing protein</fullName>
    </recommendedName>
</protein>
<keyword evidence="4" id="KW-1133">Transmembrane helix</keyword>
<accession>A0A1F5RXB0</accession>
<reference evidence="7 8" key="1">
    <citation type="journal article" date="2016" name="Nat. Commun.">
        <title>Thousands of microbial genomes shed light on interconnected biogeochemical processes in an aquifer system.</title>
        <authorList>
            <person name="Anantharaman K."/>
            <person name="Brown C.T."/>
            <person name="Hug L.A."/>
            <person name="Sharon I."/>
            <person name="Castelle C.J."/>
            <person name="Probst A.J."/>
            <person name="Thomas B.C."/>
            <person name="Singh A."/>
            <person name="Wilkins M.J."/>
            <person name="Karaoz U."/>
            <person name="Brodie E.L."/>
            <person name="Williams K.H."/>
            <person name="Hubbard S.S."/>
            <person name="Banfield J.F."/>
        </authorList>
    </citation>
    <scope>NUCLEOTIDE SEQUENCE [LARGE SCALE GENOMIC DNA]</scope>
</reference>
<dbReference type="InterPro" id="IPR050515">
    <property type="entry name" value="Beta-lactam/transpept"/>
</dbReference>
<feature type="transmembrane region" description="Helical" evidence="4">
    <location>
        <begin position="20"/>
        <end position="37"/>
    </location>
</feature>
<feature type="coiled-coil region" evidence="3">
    <location>
        <begin position="161"/>
        <end position="188"/>
    </location>
</feature>
<dbReference type="AlphaFoldDB" id="A0A1F5RXB0"/>
<proteinExistence type="predicted"/>
<evidence type="ECO:0000256" key="3">
    <source>
        <dbReference type="SAM" id="Coils"/>
    </source>
</evidence>
<evidence type="ECO:0000313" key="8">
    <source>
        <dbReference type="Proteomes" id="UP000177691"/>
    </source>
</evidence>
<dbReference type="GO" id="GO:0008658">
    <property type="term" value="F:penicillin binding"/>
    <property type="evidence" value="ECO:0007669"/>
    <property type="project" value="InterPro"/>
</dbReference>
<dbReference type="SUPFAM" id="SSF56601">
    <property type="entry name" value="beta-lactamase/transpeptidase-like"/>
    <property type="match status" value="1"/>
</dbReference>
<dbReference type="PANTHER" id="PTHR30627:SF1">
    <property type="entry name" value="PEPTIDOGLYCAN D,D-TRANSPEPTIDASE FTSI"/>
    <property type="match status" value="1"/>
</dbReference>
<keyword evidence="2 4" id="KW-0472">Membrane</keyword>